<dbReference type="AlphaFoldDB" id="A0A9X2JFQ5"/>
<name>A0A9X2JFQ5_9BACT</name>
<evidence type="ECO:0000259" key="1">
    <source>
        <dbReference type="Pfam" id="PF12697"/>
    </source>
</evidence>
<protein>
    <submittedName>
        <fullName evidence="2">Alpha/beta hydrolase</fullName>
    </submittedName>
</protein>
<sequence>MSKPQMVLVSGWGQTAKVLLPLAEQLEPITAVKTTSVYDLGQAWKNAGRDALSSADEPSHYAQQLRVSELETQASIVLGWSMGAMVALEAARAYPKLVQRLILVAGCGSFCSREAYPPGANEASVEEMRRGLVDAPEATLRLFLSNVYRRSVTRDELAHKTSQALDLDCNELDRGLEYLKTRDLRPLLPEVDQPALIVHGQLDRVIPVAAAGYLHEHLQRPELHLFSEGTHALCEQYPQELLELIRGFLADDEQPFH</sequence>
<organism evidence="2 3">
    <name type="scientific">Aeoliella straminimaris</name>
    <dbReference type="NCBI Taxonomy" id="2954799"/>
    <lineage>
        <taxon>Bacteria</taxon>
        <taxon>Pseudomonadati</taxon>
        <taxon>Planctomycetota</taxon>
        <taxon>Planctomycetia</taxon>
        <taxon>Pirellulales</taxon>
        <taxon>Lacipirellulaceae</taxon>
        <taxon>Aeoliella</taxon>
    </lineage>
</organism>
<dbReference type="EMBL" id="JAMXLR010000036">
    <property type="protein sequence ID" value="MCO6044305.1"/>
    <property type="molecule type" value="Genomic_DNA"/>
</dbReference>
<dbReference type="InterPro" id="IPR000073">
    <property type="entry name" value="AB_hydrolase_1"/>
</dbReference>
<dbReference type="PANTHER" id="PTHR46331:SF2">
    <property type="entry name" value="VALACYCLOVIR HYDROLASE"/>
    <property type="match status" value="1"/>
</dbReference>
<dbReference type="Proteomes" id="UP001155241">
    <property type="component" value="Unassembled WGS sequence"/>
</dbReference>
<comment type="caution">
    <text evidence="2">The sequence shown here is derived from an EMBL/GenBank/DDBJ whole genome shotgun (WGS) entry which is preliminary data.</text>
</comment>
<keyword evidence="3" id="KW-1185">Reference proteome</keyword>
<reference evidence="2" key="1">
    <citation type="submission" date="2022-06" db="EMBL/GenBank/DDBJ databases">
        <title>Aeoliella straminimaris, a novel planctomycete from sediments.</title>
        <authorList>
            <person name="Vitorino I.R."/>
            <person name="Lage O.M."/>
        </authorList>
    </citation>
    <scope>NUCLEOTIDE SEQUENCE</scope>
    <source>
        <strain evidence="2">ICT_H6.2</strain>
    </source>
</reference>
<dbReference type="SUPFAM" id="SSF53474">
    <property type="entry name" value="alpha/beta-Hydrolases"/>
    <property type="match status" value="1"/>
</dbReference>
<evidence type="ECO:0000313" key="2">
    <source>
        <dbReference type="EMBL" id="MCO6044305.1"/>
    </source>
</evidence>
<feature type="domain" description="AB hydrolase-1" evidence="1">
    <location>
        <begin position="7"/>
        <end position="243"/>
    </location>
</feature>
<dbReference type="PRINTS" id="PR00111">
    <property type="entry name" value="ABHYDROLASE"/>
</dbReference>
<dbReference type="RefSeq" id="WP_252852408.1">
    <property type="nucleotide sequence ID" value="NZ_JAMXLR010000036.1"/>
</dbReference>
<dbReference type="GO" id="GO:0017171">
    <property type="term" value="F:serine hydrolase activity"/>
    <property type="evidence" value="ECO:0007669"/>
    <property type="project" value="TreeGrafter"/>
</dbReference>
<accession>A0A9X2JFQ5</accession>
<dbReference type="Gene3D" id="3.40.50.1820">
    <property type="entry name" value="alpha/beta hydrolase"/>
    <property type="match status" value="1"/>
</dbReference>
<dbReference type="Pfam" id="PF12697">
    <property type="entry name" value="Abhydrolase_6"/>
    <property type="match status" value="1"/>
</dbReference>
<proteinExistence type="predicted"/>
<dbReference type="PANTHER" id="PTHR46331">
    <property type="entry name" value="VALACYCLOVIR HYDROLASE"/>
    <property type="match status" value="1"/>
</dbReference>
<evidence type="ECO:0000313" key="3">
    <source>
        <dbReference type="Proteomes" id="UP001155241"/>
    </source>
</evidence>
<dbReference type="InterPro" id="IPR029058">
    <property type="entry name" value="AB_hydrolase_fold"/>
</dbReference>
<gene>
    <name evidence="2" type="ORF">NG895_10340</name>
</gene>
<keyword evidence="2" id="KW-0378">Hydrolase</keyword>